<evidence type="ECO:0000313" key="2">
    <source>
        <dbReference type="Proteomes" id="UP000828390"/>
    </source>
</evidence>
<dbReference type="AlphaFoldDB" id="A0A9D4C1E4"/>
<reference evidence="1" key="2">
    <citation type="submission" date="2020-11" db="EMBL/GenBank/DDBJ databases">
        <authorList>
            <person name="McCartney M.A."/>
            <person name="Auch B."/>
            <person name="Kono T."/>
            <person name="Mallez S."/>
            <person name="Becker A."/>
            <person name="Gohl D.M."/>
            <person name="Silverstein K.A.T."/>
            <person name="Koren S."/>
            <person name="Bechman K.B."/>
            <person name="Herman A."/>
            <person name="Abrahante J.E."/>
            <person name="Garbe J."/>
        </authorList>
    </citation>
    <scope>NUCLEOTIDE SEQUENCE</scope>
    <source>
        <strain evidence="1">Duluth1</strain>
        <tissue evidence="1">Whole animal</tissue>
    </source>
</reference>
<accession>A0A9D4C1E4</accession>
<evidence type="ECO:0000313" key="1">
    <source>
        <dbReference type="EMBL" id="KAH3715541.1"/>
    </source>
</evidence>
<protein>
    <submittedName>
        <fullName evidence="1">Uncharacterized protein</fullName>
    </submittedName>
</protein>
<organism evidence="1 2">
    <name type="scientific">Dreissena polymorpha</name>
    <name type="common">Zebra mussel</name>
    <name type="synonym">Mytilus polymorpha</name>
    <dbReference type="NCBI Taxonomy" id="45954"/>
    <lineage>
        <taxon>Eukaryota</taxon>
        <taxon>Metazoa</taxon>
        <taxon>Spiralia</taxon>
        <taxon>Lophotrochozoa</taxon>
        <taxon>Mollusca</taxon>
        <taxon>Bivalvia</taxon>
        <taxon>Autobranchia</taxon>
        <taxon>Heteroconchia</taxon>
        <taxon>Euheterodonta</taxon>
        <taxon>Imparidentia</taxon>
        <taxon>Neoheterodontei</taxon>
        <taxon>Myida</taxon>
        <taxon>Dreissenoidea</taxon>
        <taxon>Dreissenidae</taxon>
        <taxon>Dreissena</taxon>
    </lineage>
</organism>
<sequence length="86" mass="9557">MDVPLTSKVATLTSVKTSMTSLGKVGDTSDMLDSFSPTSVPSFMTIGQQLCLQQRQNGSHYKECQPMTSLWRFSRKRLTGAARKRL</sequence>
<reference evidence="1" key="1">
    <citation type="journal article" date="2019" name="bioRxiv">
        <title>The Genome of the Zebra Mussel, Dreissena polymorpha: A Resource for Invasive Species Research.</title>
        <authorList>
            <person name="McCartney M.A."/>
            <person name="Auch B."/>
            <person name="Kono T."/>
            <person name="Mallez S."/>
            <person name="Zhang Y."/>
            <person name="Obille A."/>
            <person name="Becker A."/>
            <person name="Abrahante J.E."/>
            <person name="Garbe J."/>
            <person name="Badalamenti J.P."/>
            <person name="Herman A."/>
            <person name="Mangelson H."/>
            <person name="Liachko I."/>
            <person name="Sullivan S."/>
            <person name="Sone E.D."/>
            <person name="Koren S."/>
            <person name="Silverstein K.A.T."/>
            <person name="Beckman K.B."/>
            <person name="Gohl D.M."/>
        </authorList>
    </citation>
    <scope>NUCLEOTIDE SEQUENCE</scope>
    <source>
        <strain evidence="1">Duluth1</strain>
        <tissue evidence="1">Whole animal</tissue>
    </source>
</reference>
<dbReference type="EMBL" id="JAIWYP010000013">
    <property type="protein sequence ID" value="KAH3715541.1"/>
    <property type="molecule type" value="Genomic_DNA"/>
</dbReference>
<proteinExistence type="predicted"/>
<dbReference type="Proteomes" id="UP000828390">
    <property type="component" value="Unassembled WGS sequence"/>
</dbReference>
<keyword evidence="2" id="KW-1185">Reference proteome</keyword>
<comment type="caution">
    <text evidence="1">The sequence shown here is derived from an EMBL/GenBank/DDBJ whole genome shotgun (WGS) entry which is preliminary data.</text>
</comment>
<name>A0A9D4C1E4_DREPO</name>
<gene>
    <name evidence="1" type="ORF">DPMN_058252</name>
</gene>